<comment type="caution">
    <text evidence="3">The sequence shown here is derived from an EMBL/GenBank/DDBJ whole genome shotgun (WGS) entry which is preliminary data.</text>
</comment>
<dbReference type="InterPro" id="IPR011008">
    <property type="entry name" value="Dimeric_a/b-barrel"/>
</dbReference>
<organism evidence="3 4">
    <name type="scientific">Nonomuraea montanisoli</name>
    <dbReference type="NCBI Taxonomy" id="2741721"/>
    <lineage>
        <taxon>Bacteria</taxon>
        <taxon>Bacillati</taxon>
        <taxon>Actinomycetota</taxon>
        <taxon>Actinomycetes</taxon>
        <taxon>Streptosporangiales</taxon>
        <taxon>Streptosporangiaceae</taxon>
        <taxon>Nonomuraea</taxon>
    </lineage>
</organism>
<name>A0A7Y6IGM9_9ACTN</name>
<accession>A0A7Y6IGM9</accession>
<dbReference type="Proteomes" id="UP000586042">
    <property type="component" value="Unassembled WGS sequence"/>
</dbReference>
<comment type="similarity">
    <text evidence="1">Belongs to the YciI family.</text>
</comment>
<evidence type="ECO:0000259" key="2">
    <source>
        <dbReference type="Pfam" id="PF03795"/>
    </source>
</evidence>
<protein>
    <recommendedName>
        <fullName evidence="2">YCII-related domain-containing protein</fullName>
    </recommendedName>
</protein>
<feature type="domain" description="YCII-related" evidence="2">
    <location>
        <begin position="1"/>
        <end position="81"/>
    </location>
</feature>
<keyword evidence="4" id="KW-1185">Reference proteome</keyword>
<dbReference type="RefSeq" id="WP_175595354.1">
    <property type="nucleotide sequence ID" value="NZ_JABWGN010000024.1"/>
</dbReference>
<proteinExistence type="inferred from homology"/>
<sequence>MFVISLHYTSPLERIDALMSAHVEWLDRNYEAGVFLASGRKVPRTGGVTLAAGVSREELDAIVAEDPFAKEGVAVHEITEFVATKTAPALSAYRQQL</sequence>
<dbReference type="SUPFAM" id="SSF54909">
    <property type="entry name" value="Dimeric alpha+beta barrel"/>
    <property type="match status" value="1"/>
</dbReference>
<gene>
    <name evidence="3" type="ORF">HTZ77_41925</name>
</gene>
<dbReference type="Pfam" id="PF03795">
    <property type="entry name" value="YCII"/>
    <property type="match status" value="1"/>
</dbReference>
<evidence type="ECO:0000313" key="3">
    <source>
        <dbReference type="EMBL" id="NUW37912.1"/>
    </source>
</evidence>
<dbReference type="PANTHER" id="PTHR37828:SF1">
    <property type="entry name" value="YCII-RELATED DOMAIN-CONTAINING PROTEIN"/>
    <property type="match status" value="1"/>
</dbReference>
<dbReference type="InterPro" id="IPR005545">
    <property type="entry name" value="YCII"/>
</dbReference>
<evidence type="ECO:0000256" key="1">
    <source>
        <dbReference type="ARBA" id="ARBA00007689"/>
    </source>
</evidence>
<dbReference type="EMBL" id="JABWGN010000024">
    <property type="protein sequence ID" value="NUW37912.1"/>
    <property type="molecule type" value="Genomic_DNA"/>
</dbReference>
<reference evidence="3 4" key="1">
    <citation type="submission" date="2020-06" db="EMBL/GenBank/DDBJ databases">
        <title>Nonomuraea sp. SMC257, a novel actinomycete isolated from soil.</title>
        <authorList>
            <person name="Chanama M."/>
        </authorList>
    </citation>
    <scope>NUCLEOTIDE SEQUENCE [LARGE SCALE GENOMIC DNA]</scope>
    <source>
        <strain evidence="3 4">SMC257</strain>
    </source>
</reference>
<dbReference type="Gene3D" id="3.30.70.1060">
    <property type="entry name" value="Dimeric alpha+beta barrel"/>
    <property type="match status" value="1"/>
</dbReference>
<dbReference type="AlphaFoldDB" id="A0A7Y6IGM9"/>
<evidence type="ECO:0000313" key="4">
    <source>
        <dbReference type="Proteomes" id="UP000586042"/>
    </source>
</evidence>
<dbReference type="PANTHER" id="PTHR37828">
    <property type="entry name" value="GSR2449 PROTEIN"/>
    <property type="match status" value="1"/>
</dbReference>